<evidence type="ECO:0000313" key="2">
    <source>
        <dbReference type="Proteomes" id="UP000648801"/>
    </source>
</evidence>
<dbReference type="SUPFAM" id="SSF55961">
    <property type="entry name" value="Bet v1-like"/>
    <property type="match status" value="1"/>
</dbReference>
<gene>
    <name evidence="1" type="ORF">GCM10011507_01800</name>
</gene>
<evidence type="ECO:0000313" key="1">
    <source>
        <dbReference type="EMBL" id="GGA54208.1"/>
    </source>
</evidence>
<name>A0A916VZ60_9BACT</name>
<protein>
    <recommendedName>
        <fullName evidence="3">SRPBCC family protein</fullName>
    </recommendedName>
</protein>
<dbReference type="EMBL" id="BMJB01000001">
    <property type="protein sequence ID" value="GGA54208.1"/>
    <property type="molecule type" value="Genomic_DNA"/>
</dbReference>
<dbReference type="AlphaFoldDB" id="A0A916VZ60"/>
<dbReference type="Proteomes" id="UP000648801">
    <property type="component" value="Unassembled WGS sequence"/>
</dbReference>
<reference evidence="1" key="1">
    <citation type="journal article" date="2014" name="Int. J. Syst. Evol. Microbiol.">
        <title>Complete genome sequence of Corynebacterium casei LMG S-19264T (=DSM 44701T), isolated from a smear-ripened cheese.</title>
        <authorList>
            <consortium name="US DOE Joint Genome Institute (JGI-PGF)"/>
            <person name="Walter F."/>
            <person name="Albersmeier A."/>
            <person name="Kalinowski J."/>
            <person name="Ruckert C."/>
        </authorList>
    </citation>
    <scope>NUCLEOTIDE SEQUENCE</scope>
    <source>
        <strain evidence="1">CGMCC 1.15447</strain>
    </source>
</reference>
<proteinExistence type="predicted"/>
<reference evidence="1" key="2">
    <citation type="submission" date="2020-09" db="EMBL/GenBank/DDBJ databases">
        <authorList>
            <person name="Sun Q."/>
            <person name="Zhou Y."/>
        </authorList>
    </citation>
    <scope>NUCLEOTIDE SEQUENCE</scope>
    <source>
        <strain evidence="1">CGMCC 1.15447</strain>
    </source>
</reference>
<evidence type="ECO:0008006" key="3">
    <source>
        <dbReference type="Google" id="ProtNLM"/>
    </source>
</evidence>
<keyword evidence="2" id="KW-1185">Reference proteome</keyword>
<comment type="caution">
    <text evidence="1">The sequence shown here is derived from an EMBL/GenBank/DDBJ whole genome shotgun (WGS) entry which is preliminary data.</text>
</comment>
<accession>A0A916VZ60</accession>
<sequence length="172" mass="19239">MSHTEVIVIAEPFSVVSAAMKKPLEQTINKSESLPGVSGDYMLTPGRFGLPGSRHIVCLTDGTSAEEESLEREDSLTSSHFRYIVWNYTTAKAKPIEYGVGEFRTTQLDPGHTQIRWTYSFMLKGDVFPGDLGAFGRWLFRVTFLDREYAAMMNGVLNGYKDGALMRQAVSR</sequence>
<dbReference type="RefSeq" id="WP_188757496.1">
    <property type="nucleotide sequence ID" value="NZ_BMJB01000001.1"/>
</dbReference>
<organism evidence="1 2">
    <name type="scientific">Edaphobacter acidisoli</name>
    <dbReference type="NCBI Taxonomy" id="2040573"/>
    <lineage>
        <taxon>Bacteria</taxon>
        <taxon>Pseudomonadati</taxon>
        <taxon>Acidobacteriota</taxon>
        <taxon>Terriglobia</taxon>
        <taxon>Terriglobales</taxon>
        <taxon>Acidobacteriaceae</taxon>
        <taxon>Edaphobacter</taxon>
    </lineage>
</organism>